<protein>
    <recommendedName>
        <fullName evidence="4">Solute-binding protein family 3/N-terminal domain-containing protein</fullName>
    </recommendedName>
</protein>
<dbReference type="SUPFAM" id="SSF53850">
    <property type="entry name" value="Periplasmic binding protein-like II"/>
    <property type="match status" value="1"/>
</dbReference>
<dbReference type="Gene3D" id="3.40.190.10">
    <property type="entry name" value="Periplasmic binding protein-like II"/>
    <property type="match status" value="2"/>
</dbReference>
<gene>
    <name evidence="2" type="ORF">VMF7928_00149</name>
</gene>
<evidence type="ECO:0008006" key="4">
    <source>
        <dbReference type="Google" id="ProtNLM"/>
    </source>
</evidence>
<feature type="chain" id="PRO_5045824591" description="Solute-binding protein family 3/N-terminal domain-containing protein" evidence="1">
    <location>
        <begin position="27"/>
        <end position="272"/>
    </location>
</feature>
<evidence type="ECO:0000313" key="3">
    <source>
        <dbReference type="Proteomes" id="UP000838748"/>
    </source>
</evidence>
<keyword evidence="3" id="KW-1185">Reference proteome</keyword>
<keyword evidence="1" id="KW-0732">Signal</keyword>
<feature type="signal peptide" evidence="1">
    <location>
        <begin position="1"/>
        <end position="26"/>
    </location>
</feature>
<dbReference type="RefSeq" id="WP_237359561.1">
    <property type="nucleotide sequence ID" value="NZ_CAKLDM010000001.1"/>
</dbReference>
<dbReference type="EMBL" id="CAKLDM010000001">
    <property type="protein sequence ID" value="CAH0536053.1"/>
    <property type="molecule type" value="Genomic_DNA"/>
</dbReference>
<accession>A0ABM8ZYM7</accession>
<evidence type="ECO:0000313" key="2">
    <source>
        <dbReference type="EMBL" id="CAH0536053.1"/>
    </source>
</evidence>
<sequence>MHSLTVGRNKIALTLILMILSAAAFSQERQDLKVGYFVYPPHVFYSAEKEMPYGPLISFFTENFAGKMNVNIVWQKMTNKRSEVSLKQCTIDMFLLKGWSEERTARMLYPEQPFHRVIPSLLVNKDFPVDEIRGSEDLFDQVVGWTDGLPPSLLKPYWRHPRIRLILTPQTDFYSANMKMFVRGRLTGVASSNKESLFYMAQKMDLLDSTKIIPLPQEPRLVYHAFSKCSKHQLDNYNRVSQGLVEKEFQGQQIADYYYNYLLAEIAKLNTP</sequence>
<dbReference type="Proteomes" id="UP000838748">
    <property type="component" value="Unassembled WGS sequence"/>
</dbReference>
<comment type="caution">
    <text evidence="2">The sequence shown here is derived from an EMBL/GenBank/DDBJ whole genome shotgun (WGS) entry which is preliminary data.</text>
</comment>
<name>A0ABM8ZYM7_9VIBR</name>
<organism evidence="2 3">
    <name type="scientific">Vibrio marisflavi CECT 7928</name>
    <dbReference type="NCBI Taxonomy" id="634439"/>
    <lineage>
        <taxon>Bacteria</taxon>
        <taxon>Pseudomonadati</taxon>
        <taxon>Pseudomonadota</taxon>
        <taxon>Gammaproteobacteria</taxon>
        <taxon>Vibrionales</taxon>
        <taxon>Vibrionaceae</taxon>
        <taxon>Vibrio</taxon>
    </lineage>
</organism>
<reference evidence="2" key="1">
    <citation type="submission" date="2021-11" db="EMBL/GenBank/DDBJ databases">
        <authorList>
            <person name="Rodrigo-Torres L."/>
            <person name="Arahal R. D."/>
            <person name="Lucena T."/>
        </authorList>
    </citation>
    <scope>NUCLEOTIDE SEQUENCE</scope>
    <source>
        <strain evidence="2">CECT 7928</strain>
    </source>
</reference>
<evidence type="ECO:0000256" key="1">
    <source>
        <dbReference type="SAM" id="SignalP"/>
    </source>
</evidence>
<proteinExistence type="predicted"/>